<feature type="chain" id="PRO_5001587416" description="DnaJ-domain-containing protein" evidence="7">
    <location>
        <begin position="21"/>
        <end position="374"/>
    </location>
</feature>
<protein>
    <recommendedName>
        <fullName evidence="12">DnaJ-domain-containing protein</fullName>
    </recommendedName>
</protein>
<evidence type="ECO:0000256" key="3">
    <source>
        <dbReference type="ARBA" id="ARBA00022771"/>
    </source>
</evidence>
<keyword evidence="2" id="KW-0677">Repeat</keyword>
<evidence type="ECO:0000313" key="11">
    <source>
        <dbReference type="Proteomes" id="UP000029665"/>
    </source>
</evidence>
<evidence type="ECO:0008006" key="12">
    <source>
        <dbReference type="Google" id="ProtNLM"/>
    </source>
</evidence>
<dbReference type="InterPro" id="IPR044713">
    <property type="entry name" value="DNJA1/2-like"/>
</dbReference>
<dbReference type="InterPro" id="IPR008971">
    <property type="entry name" value="HSP40/DnaJ_pept-bd"/>
</dbReference>
<dbReference type="GO" id="GO:0005524">
    <property type="term" value="F:ATP binding"/>
    <property type="evidence" value="ECO:0007669"/>
    <property type="project" value="InterPro"/>
</dbReference>
<dbReference type="SMART" id="SM00271">
    <property type="entry name" value="DnaJ"/>
    <property type="match status" value="1"/>
</dbReference>
<dbReference type="InterPro" id="IPR036410">
    <property type="entry name" value="HSP_DnaJ_Cys-rich_dom_sf"/>
</dbReference>
<keyword evidence="5" id="KW-0143">Chaperone</keyword>
<dbReference type="Proteomes" id="UP000029665">
    <property type="component" value="Unassembled WGS sequence"/>
</dbReference>
<dbReference type="GO" id="GO:0009408">
    <property type="term" value="P:response to heat"/>
    <property type="evidence" value="ECO:0007669"/>
    <property type="project" value="InterPro"/>
</dbReference>
<dbReference type="GO" id="GO:0006457">
    <property type="term" value="P:protein folding"/>
    <property type="evidence" value="ECO:0007669"/>
    <property type="project" value="InterPro"/>
</dbReference>
<dbReference type="STRING" id="5643.A0A060SVK0"/>
<dbReference type="CDD" id="cd06257">
    <property type="entry name" value="DnaJ"/>
    <property type="match status" value="1"/>
</dbReference>
<gene>
    <name evidence="10" type="ORF">BN946_scf184797.g7</name>
</gene>
<feature type="signal peptide" evidence="7">
    <location>
        <begin position="1"/>
        <end position="20"/>
    </location>
</feature>
<dbReference type="Gene3D" id="2.10.230.10">
    <property type="entry name" value="Heat shock protein DnaJ, cysteine-rich domain"/>
    <property type="match status" value="1"/>
</dbReference>
<dbReference type="InterPro" id="IPR001305">
    <property type="entry name" value="HSP_DnaJ_Cys-rich_dom"/>
</dbReference>
<dbReference type="Pfam" id="PF00226">
    <property type="entry name" value="DnaJ"/>
    <property type="match status" value="1"/>
</dbReference>
<dbReference type="InterPro" id="IPR036869">
    <property type="entry name" value="J_dom_sf"/>
</dbReference>
<dbReference type="PROSITE" id="PS50076">
    <property type="entry name" value="DNAJ_2"/>
    <property type="match status" value="1"/>
</dbReference>
<evidence type="ECO:0000259" key="8">
    <source>
        <dbReference type="PROSITE" id="PS50076"/>
    </source>
</evidence>
<dbReference type="AlphaFoldDB" id="A0A060SVK0"/>
<evidence type="ECO:0000256" key="6">
    <source>
        <dbReference type="PROSITE-ProRule" id="PRU00546"/>
    </source>
</evidence>
<dbReference type="CDD" id="cd10719">
    <property type="entry name" value="DnaJ_zf"/>
    <property type="match status" value="1"/>
</dbReference>
<dbReference type="SUPFAM" id="SSF57938">
    <property type="entry name" value="DnaJ/Hsp40 cysteine-rich domain"/>
    <property type="match status" value="1"/>
</dbReference>
<dbReference type="GO" id="GO:0030544">
    <property type="term" value="F:Hsp70 protein binding"/>
    <property type="evidence" value="ECO:0007669"/>
    <property type="project" value="InterPro"/>
</dbReference>
<dbReference type="HAMAP" id="MF_01152">
    <property type="entry name" value="DnaJ"/>
    <property type="match status" value="1"/>
</dbReference>
<dbReference type="PRINTS" id="PR00625">
    <property type="entry name" value="JDOMAIN"/>
</dbReference>
<dbReference type="Gene3D" id="2.60.260.20">
    <property type="entry name" value="Urease metallochaperone UreE, N-terminal domain"/>
    <property type="match status" value="2"/>
</dbReference>
<comment type="caution">
    <text evidence="10">The sequence shown here is derived from an EMBL/GenBank/DDBJ whole genome shotgun (WGS) entry which is preliminary data.</text>
</comment>
<keyword evidence="4 6" id="KW-0862">Zinc</keyword>
<evidence type="ECO:0000259" key="9">
    <source>
        <dbReference type="PROSITE" id="PS51188"/>
    </source>
</evidence>
<reference evidence="10" key="1">
    <citation type="submission" date="2014-01" db="EMBL/GenBank/DDBJ databases">
        <title>The genome of the white-rot fungus Pycnoporus cinnabarinus: a basidiomycete model with a versatile arsenal for lignocellulosic biomass breakdown.</title>
        <authorList>
            <person name="Levasseur A."/>
            <person name="Lomascolo A."/>
            <person name="Ruiz-Duenas F.J."/>
            <person name="Uzan E."/>
            <person name="Piumi F."/>
            <person name="Kues U."/>
            <person name="Ram A.F.J."/>
            <person name="Murat C."/>
            <person name="Haon M."/>
            <person name="Benoit I."/>
            <person name="Arfi Y."/>
            <person name="Chevret D."/>
            <person name="Drula E."/>
            <person name="Kwon M.J."/>
            <person name="Gouret P."/>
            <person name="Lesage-Meessen L."/>
            <person name="Lombard V."/>
            <person name="Mariette J."/>
            <person name="Noirot C."/>
            <person name="Park J."/>
            <person name="Patyshakuliyeva A."/>
            <person name="Wieneger R.A.B."/>
            <person name="Wosten H.A.B."/>
            <person name="Martin F."/>
            <person name="Coutinho P.M."/>
            <person name="de Vries R."/>
            <person name="Martinez A.T."/>
            <person name="Klopp C."/>
            <person name="Pontarotti P."/>
            <person name="Henrissat B."/>
            <person name="Record E."/>
        </authorList>
    </citation>
    <scope>NUCLEOTIDE SEQUENCE [LARGE SCALE GENOMIC DNA]</scope>
    <source>
        <strain evidence="10">BRFM137</strain>
    </source>
</reference>
<dbReference type="HOGENOM" id="CLU_017633_0_2_1"/>
<keyword evidence="11" id="KW-1185">Reference proteome</keyword>
<accession>A0A060SVK0</accession>
<dbReference type="Gene3D" id="1.10.287.110">
    <property type="entry name" value="DnaJ domain"/>
    <property type="match status" value="1"/>
</dbReference>
<evidence type="ECO:0000256" key="4">
    <source>
        <dbReference type="ARBA" id="ARBA00022833"/>
    </source>
</evidence>
<keyword evidence="7" id="KW-0732">Signal</keyword>
<dbReference type="OrthoDB" id="550424at2759"/>
<evidence type="ECO:0000256" key="5">
    <source>
        <dbReference type="ARBA" id="ARBA00023186"/>
    </source>
</evidence>
<dbReference type="GO" id="GO:0008270">
    <property type="term" value="F:zinc ion binding"/>
    <property type="evidence" value="ECO:0007669"/>
    <property type="project" value="UniProtKB-KW"/>
</dbReference>
<dbReference type="SUPFAM" id="SSF49493">
    <property type="entry name" value="HSP40/DnaJ peptide-binding domain"/>
    <property type="match status" value="2"/>
</dbReference>
<dbReference type="InterPro" id="IPR012724">
    <property type="entry name" value="DnaJ"/>
</dbReference>
<dbReference type="GO" id="GO:0051082">
    <property type="term" value="F:unfolded protein binding"/>
    <property type="evidence" value="ECO:0007669"/>
    <property type="project" value="InterPro"/>
</dbReference>
<dbReference type="FunFam" id="2.10.230.10:FF:000002">
    <property type="entry name" value="Molecular chaperone DnaJ"/>
    <property type="match status" value="1"/>
</dbReference>
<dbReference type="Pfam" id="PF01556">
    <property type="entry name" value="DnaJ_C"/>
    <property type="match status" value="1"/>
</dbReference>
<dbReference type="CDD" id="cd10747">
    <property type="entry name" value="DnaJ_C"/>
    <property type="match status" value="1"/>
</dbReference>
<dbReference type="FunFam" id="2.60.260.20:FF:000013">
    <property type="entry name" value="DnaJ subfamily B member 11"/>
    <property type="match status" value="1"/>
</dbReference>
<evidence type="ECO:0000256" key="2">
    <source>
        <dbReference type="ARBA" id="ARBA00022737"/>
    </source>
</evidence>
<feature type="zinc finger region" description="CR-type" evidence="6">
    <location>
        <begin position="141"/>
        <end position="224"/>
    </location>
</feature>
<organism evidence="10 11">
    <name type="scientific">Pycnoporus cinnabarinus</name>
    <name type="common">Cinnabar-red polypore</name>
    <name type="synonym">Trametes cinnabarina</name>
    <dbReference type="NCBI Taxonomy" id="5643"/>
    <lineage>
        <taxon>Eukaryota</taxon>
        <taxon>Fungi</taxon>
        <taxon>Dikarya</taxon>
        <taxon>Basidiomycota</taxon>
        <taxon>Agaricomycotina</taxon>
        <taxon>Agaricomycetes</taxon>
        <taxon>Polyporales</taxon>
        <taxon>Polyporaceae</taxon>
        <taxon>Trametes</taxon>
    </lineage>
</organism>
<dbReference type="Pfam" id="PF00684">
    <property type="entry name" value="DnaJ_CXXCXGXG"/>
    <property type="match status" value="1"/>
</dbReference>
<dbReference type="InterPro" id="IPR018253">
    <property type="entry name" value="DnaJ_domain_CS"/>
</dbReference>
<dbReference type="OMA" id="KWHEDGD"/>
<dbReference type="SUPFAM" id="SSF46565">
    <property type="entry name" value="Chaperone J-domain"/>
    <property type="match status" value="1"/>
</dbReference>
<dbReference type="InterPro" id="IPR001623">
    <property type="entry name" value="DnaJ_domain"/>
</dbReference>
<dbReference type="PANTHER" id="PTHR43888">
    <property type="entry name" value="DNAJ-LIKE-2, ISOFORM A-RELATED"/>
    <property type="match status" value="1"/>
</dbReference>
<dbReference type="PROSITE" id="PS00636">
    <property type="entry name" value="DNAJ_1"/>
    <property type="match status" value="1"/>
</dbReference>
<feature type="domain" description="J" evidence="8">
    <location>
        <begin position="22"/>
        <end position="86"/>
    </location>
</feature>
<evidence type="ECO:0000256" key="7">
    <source>
        <dbReference type="SAM" id="SignalP"/>
    </source>
</evidence>
<dbReference type="EMBL" id="CCBP010000707">
    <property type="protein sequence ID" value="CDO78181.1"/>
    <property type="molecule type" value="Genomic_DNA"/>
</dbReference>
<evidence type="ECO:0000256" key="1">
    <source>
        <dbReference type="ARBA" id="ARBA00022723"/>
    </source>
</evidence>
<dbReference type="InterPro" id="IPR002939">
    <property type="entry name" value="DnaJ_C"/>
</dbReference>
<feature type="domain" description="CR-type" evidence="9">
    <location>
        <begin position="141"/>
        <end position="224"/>
    </location>
</feature>
<dbReference type="PROSITE" id="PS51188">
    <property type="entry name" value="ZF_CR"/>
    <property type="match status" value="1"/>
</dbReference>
<sequence length="374" mass="42008">MGSPVLFFLVFCLLALFVHAADLYKVLELSKSASEQDIRKAYKRLSRKYHPDKNKDPDAEEKFVEIAHAYEVLSDPTKRQIYDRHGEEGLRAHEGGQQHYANPFDMFQNFFGGGGHHNQQVRRGPSSVSEFEVSLSDIYSGASIDFMVKKRILCDHCRGTGAASSDDIHTCSACGGSGVRIMRQQIMPGMFTQSQVTCNECGGRGKVIGRKCPHCQGNKVMDHTQHYTLEIPRGAPEGHEVVFEGEADESPDWEAGDIVLRIRSKKERGGWRRKESGLYWKETISVEEALLGFERNLTHLDGHIVELKRQGVTQPGYVQTIKGEGMPLFEGTGYGDLYVEYNVVLPTEISPETRKRLLIAFHPETHGAHSKDEL</sequence>
<proteinExistence type="inferred from homology"/>
<keyword evidence="3 6" id="KW-0863">Zinc-finger</keyword>
<evidence type="ECO:0000313" key="10">
    <source>
        <dbReference type="EMBL" id="CDO78181.1"/>
    </source>
</evidence>
<keyword evidence="1 6" id="KW-0479">Metal-binding</keyword>
<name>A0A060SVK0_PYCCI</name>